<proteinExistence type="predicted"/>
<keyword evidence="2" id="KW-1185">Reference proteome</keyword>
<accession>A0ACC1TEX6</accession>
<name>A0ACC1TEX6_9APHY</name>
<gene>
    <name evidence="1" type="ORF">NM688_g521</name>
</gene>
<protein>
    <submittedName>
        <fullName evidence="1">Uncharacterized protein</fullName>
    </submittedName>
</protein>
<comment type="caution">
    <text evidence="1">The sequence shown here is derived from an EMBL/GenBank/DDBJ whole genome shotgun (WGS) entry which is preliminary data.</text>
</comment>
<reference evidence="1" key="1">
    <citation type="submission" date="2022-07" db="EMBL/GenBank/DDBJ databases">
        <title>Genome Sequence of Phlebia brevispora.</title>
        <authorList>
            <person name="Buettner E."/>
        </authorList>
    </citation>
    <scope>NUCLEOTIDE SEQUENCE</scope>
    <source>
        <strain evidence="1">MPL23</strain>
    </source>
</reference>
<sequence>MALPSIFFVLSAEMLYMILAQFSTAQLLVFSHVSRQCRALTIRKWSYRFRILVAPFTGDMGLFEVMLDKYHVYVTGSIALAFMNWGDFPTTHSDLDLYVPTTWANAIMVHLVSEEQYRLVRTKPLPHDLFEYQTINLMEFKKGDLAIHVIPVSGSLFADAAIPSRIPQIDFRQEGRHQQAVPGPRRYTQSERDPLVEQTNPQVSCTGDLACPRFPRRMDDRYALHIPFVSLMEAYNRDEADEARRENIDAVAWMLGGADYVNGTNLSCAPYCVLCDRDDLHIWMLRHVSLRVVPRDPEDLIAMRRYLRTYANLPLSSVSAHTQSLEAFKDMKIRLSVHGRARIEPFKDVYEGFNRYGLHWEMPIVAPQSIQAGDLVVMECRMVRDDIPESNHKKWHTRLELMAVTLAVKYGHRTDDGNRSQDDSIMSLPFSEEV</sequence>
<dbReference type="Proteomes" id="UP001148662">
    <property type="component" value="Unassembled WGS sequence"/>
</dbReference>
<evidence type="ECO:0000313" key="1">
    <source>
        <dbReference type="EMBL" id="KAJ3559150.1"/>
    </source>
</evidence>
<evidence type="ECO:0000313" key="2">
    <source>
        <dbReference type="Proteomes" id="UP001148662"/>
    </source>
</evidence>
<organism evidence="1 2">
    <name type="scientific">Phlebia brevispora</name>
    <dbReference type="NCBI Taxonomy" id="194682"/>
    <lineage>
        <taxon>Eukaryota</taxon>
        <taxon>Fungi</taxon>
        <taxon>Dikarya</taxon>
        <taxon>Basidiomycota</taxon>
        <taxon>Agaricomycotina</taxon>
        <taxon>Agaricomycetes</taxon>
        <taxon>Polyporales</taxon>
        <taxon>Meruliaceae</taxon>
        <taxon>Phlebia</taxon>
    </lineage>
</organism>
<dbReference type="EMBL" id="JANHOG010000043">
    <property type="protein sequence ID" value="KAJ3559150.1"/>
    <property type="molecule type" value="Genomic_DNA"/>
</dbReference>